<gene>
    <name evidence="2" type="ORF">H206_03733</name>
</gene>
<evidence type="ECO:0000259" key="1">
    <source>
        <dbReference type="PROSITE" id="PS50853"/>
    </source>
</evidence>
<keyword evidence="3" id="KW-1185">Reference proteome</keyword>
<dbReference type="Gene3D" id="2.60.40.10">
    <property type="entry name" value="Immunoglobulins"/>
    <property type="match status" value="2"/>
</dbReference>
<dbReference type="AlphaFoldDB" id="A0A3S3QTI3"/>
<proteinExistence type="predicted"/>
<dbReference type="PROSITE" id="PS50853">
    <property type="entry name" value="FN3"/>
    <property type="match status" value="1"/>
</dbReference>
<evidence type="ECO:0000313" key="2">
    <source>
        <dbReference type="EMBL" id="RWX47318.1"/>
    </source>
</evidence>
<dbReference type="EMBL" id="MTKO01000036">
    <property type="protein sequence ID" value="RWX47318.1"/>
    <property type="molecule type" value="Genomic_DNA"/>
</dbReference>
<dbReference type="InterPro" id="IPR013783">
    <property type="entry name" value="Ig-like_fold"/>
</dbReference>
<dbReference type="SUPFAM" id="SSF49265">
    <property type="entry name" value="Fibronectin type III"/>
    <property type="match status" value="2"/>
</dbReference>
<evidence type="ECO:0000313" key="3">
    <source>
        <dbReference type="Proteomes" id="UP000287853"/>
    </source>
</evidence>
<dbReference type="SMART" id="SM00060">
    <property type="entry name" value="FN3"/>
    <property type="match status" value="2"/>
</dbReference>
<accession>A0A3S3QTI3</accession>
<dbReference type="InterPro" id="IPR003961">
    <property type="entry name" value="FN3_dom"/>
</dbReference>
<dbReference type="CDD" id="cd00063">
    <property type="entry name" value="FN3"/>
    <property type="match status" value="1"/>
</dbReference>
<reference evidence="2 3" key="1">
    <citation type="submission" date="2017-01" db="EMBL/GenBank/DDBJ databases">
        <title>The cable genome- insights into the physiology and evolution of filamentous bacteria capable of sulfide oxidation via long distance electron transfer.</title>
        <authorList>
            <person name="Schreiber L."/>
            <person name="Bjerg J.T."/>
            <person name="Boggild A."/>
            <person name="Van De Vossenberg J."/>
            <person name="Meysman F."/>
            <person name="Nielsen L.P."/>
            <person name="Schramm A."/>
            <person name="Kjeldsen K.U."/>
        </authorList>
    </citation>
    <scope>NUCLEOTIDE SEQUENCE [LARGE SCALE GENOMIC DNA]</scope>
    <source>
        <strain evidence="2">MCF</strain>
    </source>
</reference>
<organism evidence="2 3">
    <name type="scientific">Candidatus Electrothrix aarhusensis</name>
    <dbReference type="NCBI Taxonomy" id="1859131"/>
    <lineage>
        <taxon>Bacteria</taxon>
        <taxon>Pseudomonadati</taxon>
        <taxon>Thermodesulfobacteriota</taxon>
        <taxon>Desulfobulbia</taxon>
        <taxon>Desulfobulbales</taxon>
        <taxon>Desulfobulbaceae</taxon>
        <taxon>Candidatus Electrothrix</taxon>
    </lineage>
</organism>
<dbReference type="PROSITE" id="PS51257">
    <property type="entry name" value="PROKAR_LIPOPROTEIN"/>
    <property type="match status" value="1"/>
</dbReference>
<protein>
    <recommendedName>
        <fullName evidence="1">Fibronectin type-III domain-containing protein</fullName>
    </recommendedName>
</protein>
<comment type="caution">
    <text evidence="2">The sequence shown here is derived from an EMBL/GenBank/DDBJ whole genome shotgun (WGS) entry which is preliminary data.</text>
</comment>
<name>A0A3S3QTI3_9BACT</name>
<dbReference type="Proteomes" id="UP000287853">
    <property type="component" value="Unassembled WGS sequence"/>
</dbReference>
<feature type="domain" description="Fibronectin type-III" evidence="1">
    <location>
        <begin position="158"/>
        <end position="259"/>
    </location>
</feature>
<sequence>MKMYVMRRGSLVGSLLSGLLLIGLTGCGYKNDPVAPQALVPAPINDLRYELTDKGAVLHWSYPTRTVGGEELTEIDSFMLYRAEVASGSYCETCPIPFGSPIKIDGGLIPEREGRRSASYEIGLLRPAHQYFFKVHSRTGWLTPSADSNQVNFTWETPPAIPQDLVAEVGSNIISLQWQPVSSYLDGSTADNIKYQVSRRVGKGSFKNVGSLLTQPEFMDTQVSGGHEYTYRVQALSDYDGDMVAGEFGKPFKVEVVDLIAPATPENVTTARTAASVKIFWDQGTEADLAGYRIYRRLGNEDDPVMIGEVQMPYTIYEDTEAPDENIYVYYSVSSFDKSDPANESERSAEVEGE</sequence>
<dbReference type="InterPro" id="IPR036116">
    <property type="entry name" value="FN3_sf"/>
</dbReference>